<dbReference type="SMART" id="SM00568">
    <property type="entry name" value="GRAM"/>
    <property type="match status" value="1"/>
</dbReference>
<dbReference type="Gene3D" id="2.60.40.150">
    <property type="entry name" value="C2 domain"/>
    <property type="match status" value="1"/>
</dbReference>
<reference evidence="7" key="2">
    <citation type="journal article" date="2024" name="Plant">
        <title>Genomic evolution and insights into agronomic trait innovations of Sesamum species.</title>
        <authorList>
            <person name="Miao H."/>
            <person name="Wang L."/>
            <person name="Qu L."/>
            <person name="Liu H."/>
            <person name="Sun Y."/>
            <person name="Le M."/>
            <person name="Wang Q."/>
            <person name="Wei S."/>
            <person name="Zheng Y."/>
            <person name="Lin W."/>
            <person name="Duan Y."/>
            <person name="Cao H."/>
            <person name="Xiong S."/>
            <person name="Wang X."/>
            <person name="Wei L."/>
            <person name="Li C."/>
            <person name="Ma Q."/>
            <person name="Ju M."/>
            <person name="Zhao R."/>
            <person name="Li G."/>
            <person name="Mu C."/>
            <person name="Tian Q."/>
            <person name="Mei H."/>
            <person name="Zhang T."/>
            <person name="Gao T."/>
            <person name="Zhang H."/>
        </authorList>
    </citation>
    <scope>NUCLEOTIDE SEQUENCE</scope>
    <source>
        <strain evidence="7">3651</strain>
    </source>
</reference>
<sequence>MLVIKTVIELLLPSWWEVQVTVAATAFVMVACWFFSLRVDCGGDREFVDSSAGDAEVNDAQEKKGQFNGNPQANSAYLIKVELLAAKNLLGANLNGTSDPYAIIICGAEKRLSSMVPGSRNPIWREEFNFSVDELPIEIIVTICGWDVIRRSVVLGSVTIPVEHEGQTGAMWYTLDSASGQVCLRIKALKLQVDSSRKFDEKKSLAKTTKINGKEREQAIGETKRVGVMVQMSTSKGSQLDKLNISRDLNGCPGANTERRAFDKQGPQVLHQKHGPLQIVFNLLPDEVVEHSYSCALERSFLYHGRMYLSAWHICFHSNIFSKQMKVIIPLGDIDEIRRSQHALINPAITIILRVGAGGHGVPPLESADGRVRYKFASFWNRNQSLRALQHAVKNYHTMLEAEKGKEQPELLDFVKEEQQLASPDFVKERKQPALLDYLKEEVQSARHSHSCESQSKISGESVAEPENFQPFVKEEVLTRIYNDVFPCTTEQFFKFLLDDGSTFTSEYHTTRKDFNLIVGQWRASDEHNGQVREVSYRSLCNFPMCPPDIPVTEWQHAVLSSDKKTLVFETIQQTQGVPFASYFEGHCRWLVETTSESSCTVDIRFGLHFKKWCILQSRIKAGAIDDNKKVYKIRLDAARSYIKSRTSANEIENIAVSIQESK</sequence>
<evidence type="ECO:0000256" key="3">
    <source>
        <dbReference type="ARBA" id="ARBA00022989"/>
    </source>
</evidence>
<dbReference type="Pfam" id="PF02893">
    <property type="entry name" value="GRAM"/>
    <property type="match status" value="1"/>
</dbReference>
<feature type="domain" description="VASt" evidence="6">
    <location>
        <begin position="477"/>
        <end position="647"/>
    </location>
</feature>
<dbReference type="PROSITE" id="PS50004">
    <property type="entry name" value="C2"/>
    <property type="match status" value="1"/>
</dbReference>
<dbReference type="InterPro" id="IPR004182">
    <property type="entry name" value="GRAM"/>
</dbReference>
<gene>
    <name evidence="7" type="ORF">Salat_2151300</name>
</gene>
<dbReference type="SMART" id="SM00239">
    <property type="entry name" value="C2"/>
    <property type="match status" value="1"/>
</dbReference>
<dbReference type="PANTHER" id="PTHR47038:SF1">
    <property type="entry name" value="BAG-ASSOCIATED GRAM PROTEIN 1"/>
    <property type="match status" value="1"/>
</dbReference>
<dbReference type="CDD" id="cd00030">
    <property type="entry name" value="C2"/>
    <property type="match status" value="1"/>
</dbReference>
<evidence type="ECO:0000313" key="7">
    <source>
        <dbReference type="EMBL" id="KAK4422006.1"/>
    </source>
</evidence>
<keyword evidence="3" id="KW-1133">Transmembrane helix</keyword>
<dbReference type="InterPro" id="IPR035892">
    <property type="entry name" value="C2_domain_sf"/>
</dbReference>
<dbReference type="AlphaFoldDB" id="A0AAE1Y1E1"/>
<dbReference type="Pfam" id="PF16016">
    <property type="entry name" value="VASt"/>
    <property type="match status" value="1"/>
</dbReference>
<reference evidence="7" key="1">
    <citation type="submission" date="2020-06" db="EMBL/GenBank/DDBJ databases">
        <authorList>
            <person name="Li T."/>
            <person name="Hu X."/>
            <person name="Zhang T."/>
            <person name="Song X."/>
            <person name="Zhang H."/>
            <person name="Dai N."/>
            <person name="Sheng W."/>
            <person name="Hou X."/>
            <person name="Wei L."/>
        </authorList>
    </citation>
    <scope>NUCLEOTIDE SEQUENCE</scope>
    <source>
        <strain evidence="7">3651</strain>
        <tissue evidence="7">Leaf</tissue>
    </source>
</reference>
<dbReference type="EMBL" id="JACGWO010000008">
    <property type="protein sequence ID" value="KAK4422006.1"/>
    <property type="molecule type" value="Genomic_DNA"/>
</dbReference>
<accession>A0AAE1Y1E1</accession>
<keyword evidence="8" id="KW-1185">Reference proteome</keyword>
<organism evidence="7 8">
    <name type="scientific">Sesamum alatum</name>
    <dbReference type="NCBI Taxonomy" id="300844"/>
    <lineage>
        <taxon>Eukaryota</taxon>
        <taxon>Viridiplantae</taxon>
        <taxon>Streptophyta</taxon>
        <taxon>Embryophyta</taxon>
        <taxon>Tracheophyta</taxon>
        <taxon>Spermatophyta</taxon>
        <taxon>Magnoliopsida</taxon>
        <taxon>eudicotyledons</taxon>
        <taxon>Gunneridae</taxon>
        <taxon>Pentapetalae</taxon>
        <taxon>asterids</taxon>
        <taxon>lamiids</taxon>
        <taxon>Lamiales</taxon>
        <taxon>Pedaliaceae</taxon>
        <taxon>Sesamum</taxon>
    </lineage>
</organism>
<feature type="domain" description="C2" evidence="5">
    <location>
        <begin position="63"/>
        <end position="175"/>
    </location>
</feature>
<dbReference type="Pfam" id="PF00168">
    <property type="entry name" value="C2"/>
    <property type="match status" value="1"/>
</dbReference>
<dbReference type="InterPro" id="IPR011993">
    <property type="entry name" value="PH-like_dom_sf"/>
</dbReference>
<dbReference type="PROSITE" id="PS51778">
    <property type="entry name" value="VAST"/>
    <property type="match status" value="1"/>
</dbReference>
<evidence type="ECO:0000256" key="4">
    <source>
        <dbReference type="ARBA" id="ARBA00023136"/>
    </source>
</evidence>
<dbReference type="InterPro" id="IPR031968">
    <property type="entry name" value="VASt"/>
</dbReference>
<evidence type="ECO:0000256" key="2">
    <source>
        <dbReference type="ARBA" id="ARBA00022692"/>
    </source>
</evidence>
<evidence type="ECO:0000313" key="8">
    <source>
        <dbReference type="Proteomes" id="UP001293254"/>
    </source>
</evidence>
<proteinExistence type="predicted"/>
<dbReference type="InterPro" id="IPR044655">
    <property type="entry name" value="BAGP1-like"/>
</dbReference>
<comment type="caution">
    <text evidence="7">The sequence shown here is derived from an EMBL/GenBank/DDBJ whole genome shotgun (WGS) entry which is preliminary data.</text>
</comment>
<dbReference type="SUPFAM" id="SSF49562">
    <property type="entry name" value="C2 domain (Calcium/lipid-binding domain, CaLB)"/>
    <property type="match status" value="1"/>
</dbReference>
<dbReference type="InterPro" id="IPR000008">
    <property type="entry name" value="C2_dom"/>
</dbReference>
<dbReference type="PROSITE" id="PS51257">
    <property type="entry name" value="PROKAR_LIPOPROTEIN"/>
    <property type="match status" value="1"/>
</dbReference>
<evidence type="ECO:0000259" key="6">
    <source>
        <dbReference type="PROSITE" id="PS51778"/>
    </source>
</evidence>
<dbReference type="Gene3D" id="2.30.29.30">
    <property type="entry name" value="Pleckstrin-homology domain (PH domain)/Phosphotyrosine-binding domain (PTB)"/>
    <property type="match status" value="1"/>
</dbReference>
<keyword evidence="4" id="KW-0472">Membrane</keyword>
<dbReference type="PANTHER" id="PTHR47038">
    <property type="entry name" value="BAG-ASSOCIATED GRAM PROTEIN 1"/>
    <property type="match status" value="1"/>
</dbReference>
<dbReference type="GO" id="GO:0016020">
    <property type="term" value="C:membrane"/>
    <property type="evidence" value="ECO:0007669"/>
    <property type="project" value="UniProtKB-SubCell"/>
</dbReference>
<name>A0AAE1Y1E1_9LAMI</name>
<protein>
    <submittedName>
        <fullName evidence="7">BAG-associated GRAM protein 1</fullName>
    </submittedName>
</protein>
<evidence type="ECO:0000259" key="5">
    <source>
        <dbReference type="PROSITE" id="PS50004"/>
    </source>
</evidence>
<dbReference type="Proteomes" id="UP001293254">
    <property type="component" value="Unassembled WGS sequence"/>
</dbReference>
<keyword evidence="2" id="KW-0812">Transmembrane</keyword>
<comment type="subcellular location">
    <subcellularLocation>
        <location evidence="1">Membrane</location>
        <topology evidence="1">Single-pass membrane protein</topology>
    </subcellularLocation>
</comment>
<evidence type="ECO:0000256" key="1">
    <source>
        <dbReference type="ARBA" id="ARBA00004167"/>
    </source>
</evidence>